<dbReference type="AlphaFoldDB" id="A0A9P0A9C7"/>
<feature type="compositionally biased region" description="Basic and acidic residues" evidence="1">
    <location>
        <begin position="70"/>
        <end position="83"/>
    </location>
</feature>
<evidence type="ECO:0000313" key="2">
    <source>
        <dbReference type="EMBL" id="CAH0389388.1"/>
    </source>
</evidence>
<feature type="region of interest" description="Disordered" evidence="1">
    <location>
        <begin position="371"/>
        <end position="473"/>
    </location>
</feature>
<name>A0A9P0A9C7_BEMTA</name>
<keyword evidence="3" id="KW-1185">Reference proteome</keyword>
<organism evidence="2 3">
    <name type="scientific">Bemisia tabaci</name>
    <name type="common">Sweetpotato whitefly</name>
    <name type="synonym">Aleurodes tabaci</name>
    <dbReference type="NCBI Taxonomy" id="7038"/>
    <lineage>
        <taxon>Eukaryota</taxon>
        <taxon>Metazoa</taxon>
        <taxon>Ecdysozoa</taxon>
        <taxon>Arthropoda</taxon>
        <taxon>Hexapoda</taxon>
        <taxon>Insecta</taxon>
        <taxon>Pterygota</taxon>
        <taxon>Neoptera</taxon>
        <taxon>Paraneoptera</taxon>
        <taxon>Hemiptera</taxon>
        <taxon>Sternorrhyncha</taxon>
        <taxon>Aleyrodoidea</taxon>
        <taxon>Aleyrodidae</taxon>
        <taxon>Aleyrodinae</taxon>
        <taxon>Bemisia</taxon>
    </lineage>
</organism>
<evidence type="ECO:0000256" key="1">
    <source>
        <dbReference type="SAM" id="MobiDB-lite"/>
    </source>
</evidence>
<dbReference type="PANTHER" id="PTHR23295">
    <property type="entry name" value="NUCLEAR RECEPTOR COACTIVATOR 5-RELATED"/>
    <property type="match status" value="1"/>
</dbReference>
<feature type="compositionally biased region" description="Gly residues" evidence="1">
    <location>
        <begin position="459"/>
        <end position="473"/>
    </location>
</feature>
<feature type="compositionally biased region" description="Gly residues" evidence="1">
    <location>
        <begin position="47"/>
        <end position="69"/>
    </location>
</feature>
<dbReference type="Proteomes" id="UP001152759">
    <property type="component" value="Chromosome 4"/>
</dbReference>
<feature type="compositionally biased region" description="Low complexity" evidence="1">
    <location>
        <begin position="381"/>
        <end position="405"/>
    </location>
</feature>
<feature type="compositionally biased region" description="Gly residues" evidence="1">
    <location>
        <begin position="25"/>
        <end position="37"/>
    </location>
</feature>
<evidence type="ECO:0000313" key="3">
    <source>
        <dbReference type="Proteomes" id="UP001152759"/>
    </source>
</evidence>
<gene>
    <name evidence="2" type="ORF">BEMITA_LOCUS8221</name>
</gene>
<dbReference type="PANTHER" id="PTHR23295:SF6">
    <property type="entry name" value="NEOSIN, ISOFORM A"/>
    <property type="match status" value="1"/>
</dbReference>
<accession>A0A9P0A9C7</accession>
<dbReference type="SUPFAM" id="SSF52954">
    <property type="entry name" value="Class II aaRS ABD-related"/>
    <property type="match status" value="1"/>
</dbReference>
<proteinExistence type="predicted"/>
<dbReference type="Gene3D" id="3.40.50.800">
    <property type="entry name" value="Anticodon-binding domain"/>
    <property type="match status" value="1"/>
</dbReference>
<feature type="compositionally biased region" description="Basic and acidic residues" evidence="1">
    <location>
        <begin position="93"/>
        <end position="111"/>
    </location>
</feature>
<dbReference type="InterPro" id="IPR036621">
    <property type="entry name" value="Anticodon-bd_dom_sf"/>
</dbReference>
<dbReference type="EMBL" id="OU963865">
    <property type="protein sequence ID" value="CAH0389388.1"/>
    <property type="molecule type" value="Genomic_DNA"/>
</dbReference>
<feature type="region of interest" description="Disordered" evidence="1">
    <location>
        <begin position="1"/>
        <end position="169"/>
    </location>
</feature>
<sequence>MDNRPGIRPRMDDRGAKRPWRDSQGDGGGRGRGAGYGGPPPFRFRGGRGGRGGGRGGGDMGGNDMGGGHDPQDGPFMERDEFFKGNSFGRGGPPDRKFDRGPPGHPDRGMPDRGMPNRGMPDRGMPDRGMPDRGMPDRDMPDRPPPDRDLPNDRFRADGPPPEFVKPEVPALGQDRTNDVEIIVVNRHLTEYAEIVESHLKNLGMSVDLLFPNEDVPLGRVLANISSRGTLYACLVLPANAEHRSLTVNILHGQPQEHRNMPLQDALKLITRDFDSYRLQNEKGPGGIPLQDLTPSTSQHPEPIQMLLNALAANRQVTVLQFDKIIAYLREKREVQLKLEVGDTKLPSTTEPNPANPQQAELQHRILNILNQSGGSGNPAGNGPQRGPFNGPPQKGGPPQQQNRPGGPGGPPGSNPPLLNDPNVQKAIDNLLQGDLMKKIGPNSNPPSQPLFGAFANNSGGGPPGGGRGRGRF</sequence>
<feature type="compositionally biased region" description="Basic and acidic residues" evidence="1">
    <location>
        <begin position="1"/>
        <end position="24"/>
    </location>
</feature>
<dbReference type="InterPro" id="IPR052600">
    <property type="entry name" value="Nuc_rcpt_coact/corep"/>
</dbReference>
<evidence type="ECO:0008006" key="4">
    <source>
        <dbReference type="Google" id="ProtNLM"/>
    </source>
</evidence>
<feature type="compositionally biased region" description="Basic and acidic residues" evidence="1">
    <location>
        <begin position="120"/>
        <end position="157"/>
    </location>
</feature>
<protein>
    <recommendedName>
        <fullName evidence="4">Nuclear receptor coactivator 5</fullName>
    </recommendedName>
</protein>
<reference evidence="2" key="1">
    <citation type="submission" date="2021-12" db="EMBL/GenBank/DDBJ databases">
        <authorList>
            <person name="King R."/>
        </authorList>
    </citation>
    <scope>NUCLEOTIDE SEQUENCE</scope>
</reference>